<dbReference type="InterPro" id="IPR011712">
    <property type="entry name" value="Sig_transdc_His_kin_sub3_dim/P"/>
</dbReference>
<gene>
    <name evidence="14" type="ORF">AWW66_24355</name>
</gene>
<comment type="caution">
    <text evidence="14">The sequence shown here is derived from an EMBL/GenBank/DDBJ whole genome shotgun (WGS) entry which is preliminary data.</text>
</comment>
<dbReference type="AlphaFoldDB" id="A0A136PLQ3"/>
<dbReference type="Gene3D" id="3.30.565.10">
    <property type="entry name" value="Histidine kinase-like ATPase, C-terminal domain"/>
    <property type="match status" value="1"/>
</dbReference>
<dbReference type="InterPro" id="IPR055558">
    <property type="entry name" value="DUF7134"/>
</dbReference>
<evidence type="ECO:0000256" key="1">
    <source>
        <dbReference type="ARBA" id="ARBA00000085"/>
    </source>
</evidence>
<dbReference type="SUPFAM" id="SSF55874">
    <property type="entry name" value="ATPase domain of HSP90 chaperone/DNA topoisomerase II/histidine kinase"/>
    <property type="match status" value="1"/>
</dbReference>
<dbReference type="InterPro" id="IPR036890">
    <property type="entry name" value="HATPase_C_sf"/>
</dbReference>
<dbReference type="GO" id="GO:0046983">
    <property type="term" value="F:protein dimerization activity"/>
    <property type="evidence" value="ECO:0007669"/>
    <property type="project" value="InterPro"/>
</dbReference>
<evidence type="ECO:0000256" key="6">
    <source>
        <dbReference type="ARBA" id="ARBA00022777"/>
    </source>
</evidence>
<proteinExistence type="predicted"/>
<dbReference type="PANTHER" id="PTHR24421:SF10">
    <property type="entry name" value="NITRATE_NITRITE SENSOR PROTEIN NARQ"/>
    <property type="match status" value="1"/>
</dbReference>
<dbReference type="EMBL" id="LRQV01000115">
    <property type="protein sequence ID" value="KXK59400.1"/>
    <property type="molecule type" value="Genomic_DNA"/>
</dbReference>
<dbReference type="InterPro" id="IPR050482">
    <property type="entry name" value="Sensor_HK_TwoCompSys"/>
</dbReference>
<dbReference type="Proteomes" id="UP000070620">
    <property type="component" value="Unassembled WGS sequence"/>
</dbReference>
<dbReference type="GO" id="GO:0016020">
    <property type="term" value="C:membrane"/>
    <property type="evidence" value="ECO:0007669"/>
    <property type="project" value="InterPro"/>
</dbReference>
<dbReference type="GO" id="GO:0000155">
    <property type="term" value="F:phosphorelay sensor kinase activity"/>
    <property type="evidence" value="ECO:0007669"/>
    <property type="project" value="InterPro"/>
</dbReference>
<feature type="domain" description="DUF7134" evidence="13">
    <location>
        <begin position="4"/>
        <end position="145"/>
    </location>
</feature>
<keyword evidence="9" id="KW-0175">Coiled coil</keyword>
<evidence type="ECO:0000256" key="4">
    <source>
        <dbReference type="ARBA" id="ARBA00022679"/>
    </source>
</evidence>
<keyword evidence="15" id="KW-1185">Reference proteome</keyword>
<feature type="transmembrane region" description="Helical" evidence="11">
    <location>
        <begin position="60"/>
        <end position="81"/>
    </location>
</feature>
<keyword evidence="11" id="KW-1133">Transmembrane helix</keyword>
<evidence type="ECO:0000256" key="2">
    <source>
        <dbReference type="ARBA" id="ARBA00012438"/>
    </source>
</evidence>
<evidence type="ECO:0000259" key="13">
    <source>
        <dbReference type="Pfam" id="PF23539"/>
    </source>
</evidence>
<feature type="region of interest" description="Disordered" evidence="10">
    <location>
        <begin position="324"/>
        <end position="344"/>
    </location>
</feature>
<dbReference type="Pfam" id="PF07730">
    <property type="entry name" value="HisKA_3"/>
    <property type="match status" value="1"/>
</dbReference>
<feature type="coiled-coil region" evidence="9">
    <location>
        <begin position="163"/>
        <end position="190"/>
    </location>
</feature>
<evidence type="ECO:0000256" key="8">
    <source>
        <dbReference type="ARBA" id="ARBA00023012"/>
    </source>
</evidence>
<feature type="transmembrane region" description="Helical" evidence="11">
    <location>
        <begin position="127"/>
        <end position="145"/>
    </location>
</feature>
<evidence type="ECO:0000313" key="14">
    <source>
        <dbReference type="EMBL" id="KXK59400.1"/>
    </source>
</evidence>
<dbReference type="PANTHER" id="PTHR24421">
    <property type="entry name" value="NITRATE/NITRITE SENSOR PROTEIN NARX-RELATED"/>
    <property type="match status" value="1"/>
</dbReference>
<keyword evidence="8" id="KW-0902">Two-component regulatory system</keyword>
<organism evidence="14 15">
    <name type="scientific">Micromonospora rosaria</name>
    <dbReference type="NCBI Taxonomy" id="47874"/>
    <lineage>
        <taxon>Bacteria</taxon>
        <taxon>Bacillati</taxon>
        <taxon>Actinomycetota</taxon>
        <taxon>Actinomycetes</taxon>
        <taxon>Micromonosporales</taxon>
        <taxon>Micromonosporaceae</taxon>
        <taxon>Micromonospora</taxon>
    </lineage>
</organism>
<evidence type="ECO:0000259" key="12">
    <source>
        <dbReference type="Pfam" id="PF07730"/>
    </source>
</evidence>
<evidence type="ECO:0000256" key="10">
    <source>
        <dbReference type="SAM" id="MobiDB-lite"/>
    </source>
</evidence>
<evidence type="ECO:0000256" key="3">
    <source>
        <dbReference type="ARBA" id="ARBA00022553"/>
    </source>
</evidence>
<name>A0A136PLQ3_9ACTN</name>
<keyword evidence="3" id="KW-0597">Phosphoprotein</keyword>
<evidence type="ECO:0000256" key="7">
    <source>
        <dbReference type="ARBA" id="ARBA00022840"/>
    </source>
</evidence>
<keyword evidence="4" id="KW-0808">Transferase</keyword>
<sequence>MVQRVRRHGHLAVDLALQTLLVGLFLVSGVVAPGAGQPPPALTVVLAAAQIGPLLLRRRAPVTVLVVVASAAGWHVLAGMPRTVGYLPALLALHTAAGHPRAVVRWGLCGVVSVALAATSLPRYGVTQGGLLALVVVAVAWLSGVERGHQARRRAALAAEATGLRLERRLAREERAAARQRERLARHLHDTLAHSITVMVVQTEALRVTGDLDPAGRDRVERVLGAGRSALTEIRHAVAALEHPAGPRAPADLAARLRDLGEAGLRIDGTPPRALADLPEPLRAVAYRLVAEAATNALRHDGPGTRVTVDVDRDGNRIRLSVRSERPAAAGPAPPTAPTGSGYGLRSLAADLAARGGDLRWGPVAPGRWQVTATVPASAAGEPVTAGGGRCPGRGR</sequence>
<protein>
    <recommendedName>
        <fullName evidence="2">histidine kinase</fullName>
        <ecNumber evidence="2">2.7.13.3</ecNumber>
    </recommendedName>
</protein>
<evidence type="ECO:0000256" key="9">
    <source>
        <dbReference type="SAM" id="Coils"/>
    </source>
</evidence>
<reference evidence="14 15" key="1">
    <citation type="submission" date="2016-01" db="EMBL/GenBank/DDBJ databases">
        <title>Whole genome sequence and analysis of Micromonospora rosaria DSM 803, which can produce antibacterial substance rosamicin.</title>
        <authorList>
            <person name="Yang H."/>
            <person name="He X."/>
            <person name="Zhu D."/>
        </authorList>
    </citation>
    <scope>NUCLEOTIDE SEQUENCE [LARGE SCALE GENOMIC DNA]</scope>
    <source>
        <strain evidence="14 15">DSM 803</strain>
    </source>
</reference>
<evidence type="ECO:0000256" key="11">
    <source>
        <dbReference type="SAM" id="Phobius"/>
    </source>
</evidence>
<accession>A0A136PLQ3</accession>
<evidence type="ECO:0000313" key="15">
    <source>
        <dbReference type="Proteomes" id="UP000070620"/>
    </source>
</evidence>
<keyword evidence="6" id="KW-0418">Kinase</keyword>
<keyword evidence="7" id="KW-0067">ATP-binding</keyword>
<keyword evidence="5" id="KW-0547">Nucleotide-binding</keyword>
<feature type="transmembrane region" description="Helical" evidence="11">
    <location>
        <begin position="102"/>
        <end position="121"/>
    </location>
</feature>
<keyword evidence="11" id="KW-0812">Transmembrane</keyword>
<dbReference type="Pfam" id="PF23539">
    <property type="entry name" value="DUF7134"/>
    <property type="match status" value="1"/>
</dbReference>
<feature type="domain" description="Signal transduction histidine kinase subgroup 3 dimerisation and phosphoacceptor" evidence="12">
    <location>
        <begin position="181"/>
        <end position="244"/>
    </location>
</feature>
<keyword evidence="11" id="KW-0472">Membrane</keyword>
<evidence type="ECO:0000256" key="5">
    <source>
        <dbReference type="ARBA" id="ARBA00022741"/>
    </source>
</evidence>
<comment type="catalytic activity">
    <reaction evidence="1">
        <text>ATP + protein L-histidine = ADP + protein N-phospho-L-histidine.</text>
        <dbReference type="EC" id="2.7.13.3"/>
    </reaction>
</comment>
<dbReference type="GO" id="GO:0005524">
    <property type="term" value="F:ATP binding"/>
    <property type="evidence" value="ECO:0007669"/>
    <property type="project" value="UniProtKB-KW"/>
</dbReference>
<dbReference type="Gene3D" id="1.20.5.1930">
    <property type="match status" value="1"/>
</dbReference>
<dbReference type="EC" id="2.7.13.3" evidence="2"/>